<keyword evidence="5" id="KW-1185">Reference proteome</keyword>
<reference evidence="6" key="1">
    <citation type="submission" date="2025-08" db="UniProtKB">
        <authorList>
            <consortium name="RefSeq"/>
        </authorList>
    </citation>
    <scope>IDENTIFICATION</scope>
    <source>
        <tissue evidence="6">Leaves</tissue>
    </source>
</reference>
<feature type="domain" description="Bulb-type lectin" evidence="4">
    <location>
        <begin position="2"/>
        <end position="36"/>
    </location>
</feature>
<dbReference type="Proteomes" id="UP000235220">
    <property type="component" value="Chromosome 3"/>
</dbReference>
<accession>A0A6P9EBA0</accession>
<evidence type="ECO:0000313" key="6">
    <source>
        <dbReference type="RefSeq" id="XP_035544606.1"/>
    </source>
</evidence>
<gene>
    <name evidence="6" type="primary">LOC108989292</name>
</gene>
<keyword evidence="1" id="KW-0732">Signal</keyword>
<evidence type="ECO:0000313" key="5">
    <source>
        <dbReference type="Proteomes" id="UP000235220"/>
    </source>
</evidence>
<organism evidence="5 6">
    <name type="scientific">Juglans regia</name>
    <name type="common">English walnut</name>
    <dbReference type="NCBI Taxonomy" id="51240"/>
    <lineage>
        <taxon>Eukaryota</taxon>
        <taxon>Viridiplantae</taxon>
        <taxon>Streptophyta</taxon>
        <taxon>Embryophyta</taxon>
        <taxon>Tracheophyta</taxon>
        <taxon>Spermatophyta</taxon>
        <taxon>Magnoliopsida</taxon>
        <taxon>eudicotyledons</taxon>
        <taxon>Gunneridae</taxon>
        <taxon>Pentapetalae</taxon>
        <taxon>rosids</taxon>
        <taxon>fabids</taxon>
        <taxon>Fagales</taxon>
        <taxon>Juglandaceae</taxon>
        <taxon>Juglans</taxon>
    </lineage>
</organism>
<dbReference type="PANTHER" id="PTHR32444:SF63">
    <property type="entry name" value="G-TYPE LECTIN S-RECEPTOR-LIKE SERINE_THREONINE-PROTEIN KINASE RKS1"/>
    <property type="match status" value="1"/>
</dbReference>
<dbReference type="AlphaFoldDB" id="A0A6P9EBA0"/>
<dbReference type="PANTHER" id="PTHR32444">
    <property type="entry name" value="BULB-TYPE LECTIN DOMAIN-CONTAINING PROTEIN"/>
    <property type="match status" value="1"/>
</dbReference>
<keyword evidence="3" id="KW-0325">Glycoprotein</keyword>
<protein>
    <submittedName>
        <fullName evidence="6">G-type lectin S-receptor-like serine/threonine-protein kinase At1g11410</fullName>
    </submittedName>
</protein>
<dbReference type="GeneID" id="108989292"/>
<dbReference type="InParanoid" id="A0A6P9EBA0"/>
<evidence type="ECO:0000259" key="4">
    <source>
        <dbReference type="Pfam" id="PF01453"/>
    </source>
</evidence>
<evidence type="ECO:0000256" key="2">
    <source>
        <dbReference type="ARBA" id="ARBA00023157"/>
    </source>
</evidence>
<dbReference type="InterPro" id="IPR001480">
    <property type="entry name" value="Bulb-type_lectin_dom"/>
</dbReference>
<evidence type="ECO:0000256" key="3">
    <source>
        <dbReference type="ARBA" id="ARBA00023180"/>
    </source>
</evidence>
<name>A0A6P9EBA0_JUGRE</name>
<proteinExistence type="predicted"/>
<dbReference type="RefSeq" id="XP_035544606.1">
    <property type="nucleotide sequence ID" value="XM_035688713.1"/>
</dbReference>
<evidence type="ECO:0000256" key="1">
    <source>
        <dbReference type="ARBA" id="ARBA00022729"/>
    </source>
</evidence>
<dbReference type="KEGG" id="jre:108989292"/>
<sequence>MVLWQSFDYPTNTLVPNMKVGLDRRTGLNRVLTSWKSKDDPGTGNWLYKIDSNGAPQFFLYKGKVPWGRNGHWSGDGWGGVQGLQRSTIINISFVDNENEITAIYHVFDPTQLSAIVLNESGLLDWLCIGRETVNGFCLNRLYLQTCVTHTKSVVLVGNARSLVMGSSFGAKGLQTRK</sequence>
<dbReference type="Pfam" id="PF01453">
    <property type="entry name" value="B_lectin"/>
    <property type="match status" value="1"/>
</dbReference>
<keyword evidence="2" id="KW-1015">Disulfide bond</keyword>
<dbReference type="OrthoDB" id="1936886at2759"/>
<dbReference type="InterPro" id="IPR036426">
    <property type="entry name" value="Bulb-type_lectin_dom_sf"/>
</dbReference>
<dbReference type="SUPFAM" id="SSF51110">
    <property type="entry name" value="alpha-D-mannose-specific plant lectins"/>
    <property type="match status" value="1"/>
</dbReference>